<organism evidence="1 2">
    <name type="scientific">Phellinidium pouzarii</name>
    <dbReference type="NCBI Taxonomy" id="167371"/>
    <lineage>
        <taxon>Eukaryota</taxon>
        <taxon>Fungi</taxon>
        <taxon>Dikarya</taxon>
        <taxon>Basidiomycota</taxon>
        <taxon>Agaricomycotina</taxon>
        <taxon>Agaricomycetes</taxon>
        <taxon>Hymenochaetales</taxon>
        <taxon>Hymenochaetaceae</taxon>
        <taxon>Phellinidium</taxon>
    </lineage>
</organism>
<protein>
    <submittedName>
        <fullName evidence="1">Uncharacterized protein</fullName>
    </submittedName>
</protein>
<sequence length="142" mass="16243">MYRGRPRFLEIGGNEGAQFSFLRSDGEPSLLPPDQEEAVDEDGNVNFMREASLETMHDWFSKVATYLVHDADWHEIHRVGETFLFHFVTTARWLQAVYALQREEGQPADGRLPSRIIYSSQIPVATGIRPARDVADLWLPAR</sequence>
<comment type="caution">
    <text evidence="1">The sequence shown here is derived from an EMBL/GenBank/DDBJ whole genome shotgun (WGS) entry which is preliminary data.</text>
</comment>
<dbReference type="Proteomes" id="UP000308199">
    <property type="component" value="Unassembled WGS sequence"/>
</dbReference>
<evidence type="ECO:0000313" key="1">
    <source>
        <dbReference type="EMBL" id="THG92546.1"/>
    </source>
</evidence>
<reference evidence="1 2" key="1">
    <citation type="submission" date="2019-02" db="EMBL/GenBank/DDBJ databases">
        <title>Genome sequencing of the rare red list fungi Phellinidium pouzarii.</title>
        <authorList>
            <person name="Buettner E."/>
            <person name="Kellner H."/>
        </authorList>
    </citation>
    <scope>NUCLEOTIDE SEQUENCE [LARGE SCALE GENOMIC DNA]</scope>
    <source>
        <strain evidence="1 2">DSM 108285</strain>
    </source>
</reference>
<name>A0A4S4K491_9AGAM</name>
<dbReference type="AlphaFoldDB" id="A0A4S4K491"/>
<keyword evidence="2" id="KW-1185">Reference proteome</keyword>
<accession>A0A4S4K491</accession>
<evidence type="ECO:0000313" key="2">
    <source>
        <dbReference type="Proteomes" id="UP000308199"/>
    </source>
</evidence>
<proteinExistence type="predicted"/>
<gene>
    <name evidence="1" type="ORF">EW145_g8679</name>
</gene>
<dbReference type="EMBL" id="SGPK01001703">
    <property type="protein sequence ID" value="THG92546.1"/>
    <property type="molecule type" value="Genomic_DNA"/>
</dbReference>